<protein>
    <submittedName>
        <fullName evidence="3">Histidine kinase</fullName>
    </submittedName>
</protein>
<reference evidence="3 4" key="1">
    <citation type="journal article" date="2020" name="G3 (Bethesda)">
        <title>CeMbio - The Caenorhabditis elegans Microbiome Resource.</title>
        <authorList>
            <person name="Dirksen P."/>
            <person name="Assie A."/>
            <person name="Zimmermann J."/>
            <person name="Zhang F."/>
            <person name="Tietje A.M."/>
            <person name="Marsh S.A."/>
            <person name="Felix M.A."/>
            <person name="Shapira M."/>
            <person name="Kaleta C."/>
            <person name="Schulenburg H."/>
            <person name="Samuel B."/>
        </authorList>
    </citation>
    <scope>NUCLEOTIDE SEQUENCE [LARGE SCALE GENOMIC DNA]</scope>
    <source>
        <strain evidence="3 4">BIGb0172</strain>
    </source>
</reference>
<dbReference type="RefSeq" id="WP_182324987.1">
    <property type="nucleotide sequence ID" value="NZ_CP058554.1"/>
</dbReference>
<feature type="domain" description="Signal transduction histidine kinase internal region" evidence="2">
    <location>
        <begin position="153"/>
        <end position="230"/>
    </location>
</feature>
<keyword evidence="1" id="KW-0472">Membrane</keyword>
<dbReference type="Pfam" id="PF06580">
    <property type="entry name" value="His_kinase"/>
    <property type="match status" value="1"/>
</dbReference>
<dbReference type="PANTHER" id="PTHR34220:SF7">
    <property type="entry name" value="SENSOR HISTIDINE KINASE YPDA"/>
    <property type="match status" value="1"/>
</dbReference>
<evidence type="ECO:0000313" key="3">
    <source>
        <dbReference type="EMBL" id="QMV74922.1"/>
    </source>
</evidence>
<keyword evidence="1" id="KW-1133">Transmembrane helix</keyword>
<feature type="transmembrane region" description="Helical" evidence="1">
    <location>
        <begin position="119"/>
        <end position="139"/>
    </location>
</feature>
<dbReference type="EMBL" id="CP058554">
    <property type="protein sequence ID" value="QMV74922.1"/>
    <property type="molecule type" value="Genomic_DNA"/>
</dbReference>
<feature type="transmembrane region" description="Helical" evidence="1">
    <location>
        <begin position="54"/>
        <end position="78"/>
    </location>
</feature>
<evidence type="ECO:0000313" key="4">
    <source>
        <dbReference type="Proteomes" id="UP000515240"/>
    </source>
</evidence>
<dbReference type="KEGG" id="cpis:HS961_19915"/>
<dbReference type="InterPro" id="IPR036890">
    <property type="entry name" value="HATPase_C_sf"/>
</dbReference>
<evidence type="ECO:0000256" key="1">
    <source>
        <dbReference type="SAM" id="Phobius"/>
    </source>
</evidence>
<accession>A0A7G5ELP7</accession>
<feature type="transmembrane region" description="Helical" evidence="1">
    <location>
        <begin position="90"/>
        <end position="113"/>
    </location>
</feature>
<dbReference type="SUPFAM" id="SSF55874">
    <property type="entry name" value="ATPase domain of HSP90 chaperone/DNA topoisomerase II/histidine kinase"/>
    <property type="match status" value="1"/>
</dbReference>
<dbReference type="Gene3D" id="3.30.565.10">
    <property type="entry name" value="Histidine kinase-like ATPase, C-terminal domain"/>
    <property type="match status" value="1"/>
</dbReference>
<keyword evidence="1" id="KW-0812">Transmembrane</keyword>
<dbReference type="InterPro" id="IPR050640">
    <property type="entry name" value="Bact_2-comp_sensor_kinase"/>
</dbReference>
<dbReference type="AlphaFoldDB" id="A0A7G5ELP7"/>
<organism evidence="3 4">
    <name type="scientific">Comamonas piscis</name>
    <dbReference type="NCBI Taxonomy" id="1562974"/>
    <lineage>
        <taxon>Bacteria</taxon>
        <taxon>Pseudomonadati</taxon>
        <taxon>Pseudomonadota</taxon>
        <taxon>Betaproteobacteria</taxon>
        <taxon>Burkholderiales</taxon>
        <taxon>Comamonadaceae</taxon>
        <taxon>Comamonas</taxon>
    </lineage>
</organism>
<keyword evidence="3" id="KW-0808">Transferase</keyword>
<dbReference type="Proteomes" id="UP000515240">
    <property type="component" value="Chromosome"/>
</dbReference>
<dbReference type="InterPro" id="IPR010559">
    <property type="entry name" value="Sig_transdc_His_kin_internal"/>
</dbReference>
<sequence>MPATSTNPAPREAIVGTAYVFDACTASVIGRTVALVETVVAIAAAFGANGLADWFFQLALLTAVVLPASLLWLVLACQQKKQLQRCSTQLQYLAGAALGVACGLLAAMLYQWATLSAQTAWLASATAGGFLAAMVVVGLQWRAQARTPAATTARLAELQARIRPHFLFNALNSAIALVQDHPHKAEAMLEDLSDLFRHALTEKREASTLAEEVMLARRYLSIEQIRFDDRMAVRWNLDSRADTATVPPLFLQPLVENAVKHGIEPSHGHGRISIATRRRGNMVQIQIINTTPRPFSSPQPERRAGTGTAVLNVKKRLRLLYDLEYDFKASSKDGIYMVRISIPA</sequence>
<name>A0A7G5ELP7_9BURK</name>
<gene>
    <name evidence="3" type="ORF">HS961_19915</name>
</gene>
<proteinExistence type="predicted"/>
<keyword evidence="4" id="KW-1185">Reference proteome</keyword>
<dbReference type="PANTHER" id="PTHR34220">
    <property type="entry name" value="SENSOR HISTIDINE KINASE YPDA"/>
    <property type="match status" value="1"/>
</dbReference>
<dbReference type="GO" id="GO:0016020">
    <property type="term" value="C:membrane"/>
    <property type="evidence" value="ECO:0007669"/>
    <property type="project" value="InterPro"/>
</dbReference>
<keyword evidence="3" id="KW-0418">Kinase</keyword>
<evidence type="ECO:0000259" key="2">
    <source>
        <dbReference type="Pfam" id="PF06580"/>
    </source>
</evidence>
<dbReference type="GO" id="GO:0000155">
    <property type="term" value="F:phosphorelay sensor kinase activity"/>
    <property type="evidence" value="ECO:0007669"/>
    <property type="project" value="InterPro"/>
</dbReference>